<dbReference type="InterPro" id="IPR001451">
    <property type="entry name" value="Hexapep"/>
</dbReference>
<proteinExistence type="inferred from homology"/>
<evidence type="ECO:0000256" key="1">
    <source>
        <dbReference type="ARBA" id="ARBA00007274"/>
    </source>
</evidence>
<evidence type="ECO:0000256" key="2">
    <source>
        <dbReference type="ARBA" id="ARBA00022679"/>
    </source>
</evidence>
<evidence type="ECO:0000313" key="3">
    <source>
        <dbReference type="EMBL" id="SHE77338.1"/>
    </source>
</evidence>
<accession>A0A1M4W7V1</accession>
<reference evidence="3 4" key="1">
    <citation type="submission" date="2016-11" db="EMBL/GenBank/DDBJ databases">
        <authorList>
            <person name="Jaros S."/>
            <person name="Januszkiewicz K."/>
            <person name="Wedrychowicz H."/>
        </authorList>
    </citation>
    <scope>NUCLEOTIDE SEQUENCE [LARGE SCALE GENOMIC DNA]</scope>
    <source>
        <strain evidence="3 4">DSM 26991</strain>
    </source>
</reference>
<dbReference type="OrthoDB" id="9812571at2"/>
<dbReference type="SUPFAM" id="SSF51161">
    <property type="entry name" value="Trimeric LpxA-like enzymes"/>
    <property type="match status" value="1"/>
</dbReference>
<gene>
    <name evidence="3" type="ORF">SAMN05444405_10314</name>
</gene>
<dbReference type="Gene3D" id="2.160.10.10">
    <property type="entry name" value="Hexapeptide repeat proteins"/>
    <property type="match status" value="1"/>
</dbReference>
<name>A0A1M4W7V1_9BACE</name>
<dbReference type="PANTHER" id="PTHR23416:SF23">
    <property type="entry name" value="ACETYLTRANSFERASE C18B11.09C-RELATED"/>
    <property type="match status" value="1"/>
</dbReference>
<dbReference type="EMBL" id="FQTV01000003">
    <property type="protein sequence ID" value="SHE77338.1"/>
    <property type="molecule type" value="Genomic_DNA"/>
</dbReference>
<evidence type="ECO:0000313" key="4">
    <source>
        <dbReference type="Proteomes" id="UP000184509"/>
    </source>
</evidence>
<dbReference type="RefSeq" id="WP_073399239.1">
    <property type="nucleotide sequence ID" value="NZ_FQTV01000003.1"/>
</dbReference>
<dbReference type="PANTHER" id="PTHR23416">
    <property type="entry name" value="SIALIC ACID SYNTHASE-RELATED"/>
    <property type="match status" value="1"/>
</dbReference>
<dbReference type="InterPro" id="IPR011004">
    <property type="entry name" value="Trimer_LpxA-like_sf"/>
</dbReference>
<sequence>MIRYILLYIIYLIRKIKDLGKVQYHGFTVCFAFKNCEVSIGKGTDISSAPMSNLLGLYQKTIIVARYGGKISIGERCGISGSTIYSTSKINIGNYTRVGANCKIIDNDFHPMELDYRRKALNKEYARRKPINIGNDCFIGMNSIILKGTTLGNNVIVGAGSVVIGVFPDNVVIAGNPAKIVKYLNEIDHQIPE</sequence>
<keyword evidence="4" id="KW-1185">Reference proteome</keyword>
<dbReference type="STRING" id="1297750.SAMN05444405_10314"/>
<protein>
    <submittedName>
        <fullName evidence="3">Hexapeptide repeat of succinyl-transferase</fullName>
    </submittedName>
</protein>
<comment type="similarity">
    <text evidence="1">Belongs to the transferase hexapeptide repeat family.</text>
</comment>
<dbReference type="Proteomes" id="UP000184509">
    <property type="component" value="Unassembled WGS sequence"/>
</dbReference>
<dbReference type="CDD" id="cd04647">
    <property type="entry name" value="LbH_MAT_like"/>
    <property type="match status" value="1"/>
</dbReference>
<dbReference type="GO" id="GO:0008374">
    <property type="term" value="F:O-acyltransferase activity"/>
    <property type="evidence" value="ECO:0007669"/>
    <property type="project" value="TreeGrafter"/>
</dbReference>
<dbReference type="Pfam" id="PF14602">
    <property type="entry name" value="Hexapep_2"/>
    <property type="match status" value="1"/>
</dbReference>
<dbReference type="InterPro" id="IPR051159">
    <property type="entry name" value="Hexapeptide_acetyltransf"/>
</dbReference>
<dbReference type="AlphaFoldDB" id="A0A1M4W7V1"/>
<organism evidence="3 4">
    <name type="scientific">Bacteroides luti</name>
    <dbReference type="NCBI Taxonomy" id="1297750"/>
    <lineage>
        <taxon>Bacteria</taxon>
        <taxon>Pseudomonadati</taxon>
        <taxon>Bacteroidota</taxon>
        <taxon>Bacteroidia</taxon>
        <taxon>Bacteroidales</taxon>
        <taxon>Bacteroidaceae</taxon>
        <taxon>Bacteroides</taxon>
    </lineage>
</organism>
<dbReference type="GO" id="GO:0005829">
    <property type="term" value="C:cytosol"/>
    <property type="evidence" value="ECO:0007669"/>
    <property type="project" value="TreeGrafter"/>
</dbReference>
<keyword evidence="2 3" id="KW-0808">Transferase</keyword>